<reference evidence="1" key="1">
    <citation type="journal article" date="2017" name="Nature">
        <title>The sunflower genome provides insights into oil metabolism, flowering and Asterid evolution.</title>
        <authorList>
            <person name="Badouin H."/>
            <person name="Gouzy J."/>
            <person name="Grassa C.J."/>
            <person name="Murat F."/>
            <person name="Staton S.E."/>
            <person name="Cottret L."/>
            <person name="Lelandais-Briere C."/>
            <person name="Owens G.L."/>
            <person name="Carrere S."/>
            <person name="Mayjonade B."/>
            <person name="Legrand L."/>
            <person name="Gill N."/>
            <person name="Kane N.C."/>
            <person name="Bowers J.E."/>
            <person name="Hubner S."/>
            <person name="Bellec A."/>
            <person name="Berard A."/>
            <person name="Berges H."/>
            <person name="Blanchet N."/>
            <person name="Boniface M.C."/>
            <person name="Brunel D."/>
            <person name="Catrice O."/>
            <person name="Chaidir N."/>
            <person name="Claudel C."/>
            <person name="Donnadieu C."/>
            <person name="Faraut T."/>
            <person name="Fievet G."/>
            <person name="Helmstetter N."/>
            <person name="King M."/>
            <person name="Knapp S.J."/>
            <person name="Lai Z."/>
            <person name="Le Paslier M.C."/>
            <person name="Lippi Y."/>
            <person name="Lorenzon L."/>
            <person name="Mandel J.R."/>
            <person name="Marage G."/>
            <person name="Marchand G."/>
            <person name="Marquand E."/>
            <person name="Bret-Mestries E."/>
            <person name="Morien E."/>
            <person name="Nambeesan S."/>
            <person name="Nguyen T."/>
            <person name="Pegot-Espagnet P."/>
            <person name="Pouilly N."/>
            <person name="Raftis F."/>
            <person name="Sallet E."/>
            <person name="Schiex T."/>
            <person name="Thomas J."/>
            <person name="Vandecasteele C."/>
            <person name="Vares D."/>
            <person name="Vear F."/>
            <person name="Vautrin S."/>
            <person name="Crespi M."/>
            <person name="Mangin B."/>
            <person name="Burke J.M."/>
            <person name="Salse J."/>
            <person name="Munos S."/>
            <person name="Vincourt P."/>
            <person name="Rieseberg L.H."/>
            <person name="Langlade N.B."/>
        </authorList>
    </citation>
    <scope>NUCLEOTIDE SEQUENCE</scope>
    <source>
        <tissue evidence="1">Leaves</tissue>
    </source>
</reference>
<dbReference type="EMBL" id="MNCJ02000326">
    <property type="protein sequence ID" value="KAF5782789.1"/>
    <property type="molecule type" value="Genomic_DNA"/>
</dbReference>
<gene>
    <name evidence="1" type="ORF">HanXRQr2_Chr11g0500221</name>
</gene>
<name>A0A9K3HQY7_HELAN</name>
<dbReference type="Gramene" id="mRNA:HanXRQr2_Chr11g0500221">
    <property type="protein sequence ID" value="mRNA:HanXRQr2_Chr11g0500221"/>
    <property type="gene ID" value="HanXRQr2_Chr11g0500221"/>
</dbReference>
<comment type="caution">
    <text evidence="1">The sequence shown here is derived from an EMBL/GenBank/DDBJ whole genome shotgun (WGS) entry which is preliminary data.</text>
</comment>
<sequence>MATPVAGSTTMVIFSGPESILCCGVGYVVSRCCSGCDAGDCAVGSSIEKIGFFMLVVKSTDYMFVDLFGI</sequence>
<dbReference type="AlphaFoldDB" id="A0A9K3HQY7"/>
<dbReference type="Proteomes" id="UP000215914">
    <property type="component" value="Unassembled WGS sequence"/>
</dbReference>
<evidence type="ECO:0000313" key="2">
    <source>
        <dbReference type="Proteomes" id="UP000215914"/>
    </source>
</evidence>
<keyword evidence="2" id="KW-1185">Reference proteome</keyword>
<evidence type="ECO:0000313" key="1">
    <source>
        <dbReference type="EMBL" id="KAF5782789.1"/>
    </source>
</evidence>
<organism evidence="1 2">
    <name type="scientific">Helianthus annuus</name>
    <name type="common">Common sunflower</name>
    <dbReference type="NCBI Taxonomy" id="4232"/>
    <lineage>
        <taxon>Eukaryota</taxon>
        <taxon>Viridiplantae</taxon>
        <taxon>Streptophyta</taxon>
        <taxon>Embryophyta</taxon>
        <taxon>Tracheophyta</taxon>
        <taxon>Spermatophyta</taxon>
        <taxon>Magnoliopsida</taxon>
        <taxon>eudicotyledons</taxon>
        <taxon>Gunneridae</taxon>
        <taxon>Pentapetalae</taxon>
        <taxon>asterids</taxon>
        <taxon>campanulids</taxon>
        <taxon>Asterales</taxon>
        <taxon>Asteraceae</taxon>
        <taxon>Asteroideae</taxon>
        <taxon>Heliantheae alliance</taxon>
        <taxon>Heliantheae</taxon>
        <taxon>Helianthus</taxon>
    </lineage>
</organism>
<accession>A0A9K3HQY7</accession>
<proteinExistence type="predicted"/>
<protein>
    <submittedName>
        <fullName evidence="1">Uncharacterized protein</fullName>
    </submittedName>
</protein>
<reference evidence="1" key="2">
    <citation type="submission" date="2020-06" db="EMBL/GenBank/DDBJ databases">
        <title>Helianthus annuus Genome sequencing and assembly Release 2.</title>
        <authorList>
            <person name="Gouzy J."/>
            <person name="Langlade N."/>
            <person name="Munos S."/>
        </authorList>
    </citation>
    <scope>NUCLEOTIDE SEQUENCE</scope>
    <source>
        <tissue evidence="1">Leaves</tissue>
    </source>
</reference>